<dbReference type="InParanoid" id="E9HTD1"/>
<sequence length="102" mass="11156">MIHDDSPVKFKDDTGAQCNVLPKQIFDRVVKTSNLQPGPRVTAYNRQPVSVVGQQQLGVLFNNIRVDLSCVMAENVDIPVLGLPSCKALNVVKLVDSLNMGH</sequence>
<dbReference type="KEGG" id="dpx:DAPPUDRAFT_265390"/>
<evidence type="ECO:0000313" key="1">
    <source>
        <dbReference type="EMBL" id="EFX64996.1"/>
    </source>
</evidence>
<dbReference type="Proteomes" id="UP000000305">
    <property type="component" value="Unassembled WGS sequence"/>
</dbReference>
<protein>
    <submittedName>
        <fullName evidence="1">Uncharacterized protein</fullName>
    </submittedName>
</protein>
<evidence type="ECO:0000313" key="2">
    <source>
        <dbReference type="Proteomes" id="UP000000305"/>
    </source>
</evidence>
<dbReference type="HOGENOM" id="CLU_2280200_0_0_1"/>
<accession>E9HTD1</accession>
<dbReference type="OrthoDB" id="6512231at2759"/>
<organism evidence="1 2">
    <name type="scientific">Daphnia pulex</name>
    <name type="common">Water flea</name>
    <dbReference type="NCBI Taxonomy" id="6669"/>
    <lineage>
        <taxon>Eukaryota</taxon>
        <taxon>Metazoa</taxon>
        <taxon>Ecdysozoa</taxon>
        <taxon>Arthropoda</taxon>
        <taxon>Crustacea</taxon>
        <taxon>Branchiopoda</taxon>
        <taxon>Diplostraca</taxon>
        <taxon>Cladocera</taxon>
        <taxon>Anomopoda</taxon>
        <taxon>Daphniidae</taxon>
        <taxon>Daphnia</taxon>
    </lineage>
</organism>
<keyword evidence="2" id="KW-1185">Reference proteome</keyword>
<proteinExistence type="predicted"/>
<reference evidence="1 2" key="1">
    <citation type="journal article" date="2011" name="Science">
        <title>The ecoresponsive genome of Daphnia pulex.</title>
        <authorList>
            <person name="Colbourne J.K."/>
            <person name="Pfrender M.E."/>
            <person name="Gilbert D."/>
            <person name="Thomas W.K."/>
            <person name="Tucker A."/>
            <person name="Oakley T.H."/>
            <person name="Tokishita S."/>
            <person name="Aerts A."/>
            <person name="Arnold G.J."/>
            <person name="Basu M.K."/>
            <person name="Bauer D.J."/>
            <person name="Caceres C.E."/>
            <person name="Carmel L."/>
            <person name="Casola C."/>
            <person name="Choi J.H."/>
            <person name="Detter J.C."/>
            <person name="Dong Q."/>
            <person name="Dusheyko S."/>
            <person name="Eads B.D."/>
            <person name="Frohlich T."/>
            <person name="Geiler-Samerotte K.A."/>
            <person name="Gerlach D."/>
            <person name="Hatcher P."/>
            <person name="Jogdeo S."/>
            <person name="Krijgsveld J."/>
            <person name="Kriventseva E.V."/>
            <person name="Kultz D."/>
            <person name="Laforsch C."/>
            <person name="Lindquist E."/>
            <person name="Lopez J."/>
            <person name="Manak J.R."/>
            <person name="Muller J."/>
            <person name="Pangilinan J."/>
            <person name="Patwardhan R.P."/>
            <person name="Pitluck S."/>
            <person name="Pritham E.J."/>
            <person name="Rechtsteiner A."/>
            <person name="Rho M."/>
            <person name="Rogozin I.B."/>
            <person name="Sakarya O."/>
            <person name="Salamov A."/>
            <person name="Schaack S."/>
            <person name="Shapiro H."/>
            <person name="Shiga Y."/>
            <person name="Skalitzky C."/>
            <person name="Smith Z."/>
            <person name="Souvorov A."/>
            <person name="Sung W."/>
            <person name="Tang Z."/>
            <person name="Tsuchiya D."/>
            <person name="Tu H."/>
            <person name="Vos H."/>
            <person name="Wang M."/>
            <person name="Wolf Y.I."/>
            <person name="Yamagata H."/>
            <person name="Yamada T."/>
            <person name="Ye Y."/>
            <person name="Shaw J.R."/>
            <person name="Andrews J."/>
            <person name="Crease T.J."/>
            <person name="Tang H."/>
            <person name="Lucas S.M."/>
            <person name="Robertson H.M."/>
            <person name="Bork P."/>
            <person name="Koonin E.V."/>
            <person name="Zdobnov E.M."/>
            <person name="Grigoriev I.V."/>
            <person name="Lynch M."/>
            <person name="Boore J.L."/>
        </authorList>
    </citation>
    <scope>NUCLEOTIDE SEQUENCE [LARGE SCALE GENOMIC DNA]</scope>
</reference>
<dbReference type="AlphaFoldDB" id="E9HTD1"/>
<gene>
    <name evidence="1" type="ORF">DAPPUDRAFT_265390</name>
</gene>
<name>E9HTD1_DAPPU</name>
<dbReference type="EMBL" id="GL732770">
    <property type="protein sequence ID" value="EFX64996.1"/>
    <property type="molecule type" value="Genomic_DNA"/>
</dbReference>